<dbReference type="InterPro" id="IPR036658">
    <property type="entry name" value="CPI-17_sf"/>
</dbReference>
<evidence type="ECO:0000313" key="5">
    <source>
        <dbReference type="Proteomes" id="UP000694888"/>
    </source>
</evidence>
<dbReference type="InterPro" id="IPR008025">
    <property type="entry name" value="CPI-17"/>
</dbReference>
<dbReference type="GeneID" id="101853466"/>
<gene>
    <name evidence="6" type="primary">LOC101853466</name>
</gene>
<proteinExistence type="inferred from homology"/>
<evidence type="ECO:0000313" key="6">
    <source>
        <dbReference type="RefSeq" id="XP_005101188.1"/>
    </source>
</evidence>
<reference evidence="6" key="1">
    <citation type="submission" date="2025-08" db="UniProtKB">
        <authorList>
            <consortium name="RefSeq"/>
        </authorList>
    </citation>
    <scope>IDENTIFICATION</scope>
</reference>
<comment type="similarity">
    <text evidence="1">Belongs to the PP1 inhibitor family.</text>
</comment>
<organism evidence="5 6">
    <name type="scientific">Aplysia californica</name>
    <name type="common">California sea hare</name>
    <dbReference type="NCBI Taxonomy" id="6500"/>
    <lineage>
        <taxon>Eukaryota</taxon>
        <taxon>Metazoa</taxon>
        <taxon>Spiralia</taxon>
        <taxon>Lophotrochozoa</taxon>
        <taxon>Mollusca</taxon>
        <taxon>Gastropoda</taxon>
        <taxon>Heterobranchia</taxon>
        <taxon>Euthyneura</taxon>
        <taxon>Tectipleura</taxon>
        <taxon>Aplysiida</taxon>
        <taxon>Aplysioidea</taxon>
        <taxon>Aplysiidae</taxon>
        <taxon>Aplysia</taxon>
    </lineage>
</organism>
<dbReference type="Pfam" id="PF05361">
    <property type="entry name" value="PP1_inhibitor"/>
    <property type="match status" value="1"/>
</dbReference>
<evidence type="ECO:0000256" key="1">
    <source>
        <dbReference type="ARBA" id="ARBA00005483"/>
    </source>
</evidence>
<dbReference type="RefSeq" id="XP_005101188.1">
    <property type="nucleotide sequence ID" value="XM_005101131.3"/>
</dbReference>
<dbReference type="Proteomes" id="UP000694888">
    <property type="component" value="Unplaced"/>
</dbReference>
<evidence type="ECO:0000256" key="4">
    <source>
        <dbReference type="SAM" id="MobiDB-lite"/>
    </source>
</evidence>
<dbReference type="PANTHER" id="PTHR16188:SF14">
    <property type="entry name" value="GEO07393P1"/>
    <property type="match status" value="1"/>
</dbReference>
<feature type="region of interest" description="Disordered" evidence="4">
    <location>
        <begin position="20"/>
        <end position="60"/>
    </location>
</feature>
<name>A0ABM0JTL3_APLCA</name>
<keyword evidence="2" id="KW-0597">Phosphoprotein</keyword>
<dbReference type="SUPFAM" id="SSF81790">
    <property type="entry name" value="Myosin phosphatase inhibitor 17kDa protein, CPI-17"/>
    <property type="match status" value="1"/>
</dbReference>
<keyword evidence="3" id="KW-0650">Protein phosphatase inhibitor</keyword>
<sequence length="162" mass="18754">MSRNPFRKGKTVGFYEVMATPYTDGGGANSDSATYSKGNPMESYKAPSKMASDGSPRNVGFTLKDQHTEKKKKYLTAKYGQHQMLLIKKRLRVEMWIFDELRKLYNSEDDDHDCELELEDLLNLETDSERKQYALEQLQDARQSQDDVNRFVEELLKQAKTL</sequence>
<evidence type="ECO:0000256" key="2">
    <source>
        <dbReference type="ARBA" id="ARBA00022553"/>
    </source>
</evidence>
<dbReference type="Gene3D" id="1.10.150.220">
    <property type="entry name" value="CPI-17"/>
    <property type="match status" value="1"/>
</dbReference>
<accession>A0ABM0JTL3</accession>
<evidence type="ECO:0000256" key="3">
    <source>
        <dbReference type="ARBA" id="ARBA00023272"/>
    </source>
</evidence>
<protein>
    <submittedName>
        <fullName evidence="6">Uncharacterized protein LOC101853466</fullName>
    </submittedName>
</protein>
<keyword evidence="5" id="KW-1185">Reference proteome</keyword>
<dbReference type="PANTHER" id="PTHR16188">
    <property type="entry name" value="PROTEIN PHOSPHATASE 1 INHIBITOR POTENTIATED BY PROTEIN KINASE C"/>
    <property type="match status" value="1"/>
</dbReference>